<feature type="domain" description="BTB" evidence="1">
    <location>
        <begin position="34"/>
        <end position="101"/>
    </location>
</feature>
<dbReference type="InterPro" id="IPR000210">
    <property type="entry name" value="BTB/POZ_dom"/>
</dbReference>
<dbReference type="PANTHER" id="PTHR47843">
    <property type="entry name" value="BTB DOMAIN-CONTAINING PROTEIN-RELATED"/>
    <property type="match status" value="1"/>
</dbReference>
<dbReference type="SUPFAM" id="SSF54695">
    <property type="entry name" value="POZ domain"/>
    <property type="match status" value="1"/>
</dbReference>
<sequence>MATQLESEKSKILPFMSDSKGLAPGIEKILYEGPTATIIVGPADKPTKYVVPQALLCHRSKFFDRALNGHFKESIEKRIELPEETTEKFELFLEWIYCKKIPCIPDPKGIETIIKFYIIADKFDVAGPYEKVEMSLSTILAKHWY</sequence>
<keyword evidence="3" id="KW-1185">Reference proteome</keyword>
<dbReference type="Proteomes" id="UP000297527">
    <property type="component" value="Unassembled WGS sequence"/>
</dbReference>
<evidence type="ECO:0000313" key="3">
    <source>
        <dbReference type="Proteomes" id="UP000297527"/>
    </source>
</evidence>
<dbReference type="PANTHER" id="PTHR47843:SF2">
    <property type="entry name" value="BTB DOMAIN-CONTAINING PROTEIN"/>
    <property type="match status" value="1"/>
</dbReference>
<dbReference type="OrthoDB" id="194443at2759"/>
<accession>A0A4Z1ICU4</accession>
<dbReference type="PROSITE" id="PS50097">
    <property type="entry name" value="BTB"/>
    <property type="match status" value="1"/>
</dbReference>
<dbReference type="CDD" id="cd18186">
    <property type="entry name" value="BTB_POZ_ZBTB_KLHL-like"/>
    <property type="match status" value="1"/>
</dbReference>
<proteinExistence type="predicted"/>
<dbReference type="InterPro" id="IPR011333">
    <property type="entry name" value="SKP1/BTB/POZ_sf"/>
</dbReference>
<dbReference type="Gene3D" id="3.30.710.10">
    <property type="entry name" value="Potassium Channel Kv1.1, Chain A"/>
    <property type="match status" value="1"/>
</dbReference>
<organism evidence="2 3">
    <name type="scientific">Botryotinia convoluta</name>
    <dbReference type="NCBI Taxonomy" id="54673"/>
    <lineage>
        <taxon>Eukaryota</taxon>
        <taxon>Fungi</taxon>
        <taxon>Dikarya</taxon>
        <taxon>Ascomycota</taxon>
        <taxon>Pezizomycotina</taxon>
        <taxon>Leotiomycetes</taxon>
        <taxon>Helotiales</taxon>
        <taxon>Sclerotiniaceae</taxon>
        <taxon>Botryotinia</taxon>
    </lineage>
</organism>
<dbReference type="Pfam" id="PF00651">
    <property type="entry name" value="BTB"/>
    <property type="match status" value="1"/>
</dbReference>
<evidence type="ECO:0000313" key="2">
    <source>
        <dbReference type="EMBL" id="TGO54507.1"/>
    </source>
</evidence>
<dbReference type="EMBL" id="PQXN01000106">
    <property type="protein sequence ID" value="TGO54507.1"/>
    <property type="molecule type" value="Genomic_DNA"/>
</dbReference>
<name>A0A4Z1ICU4_9HELO</name>
<protein>
    <recommendedName>
        <fullName evidence="1">BTB domain-containing protein</fullName>
    </recommendedName>
</protein>
<evidence type="ECO:0000259" key="1">
    <source>
        <dbReference type="PROSITE" id="PS50097"/>
    </source>
</evidence>
<dbReference type="AlphaFoldDB" id="A0A4Z1ICU4"/>
<comment type="caution">
    <text evidence="2">The sequence shown here is derived from an EMBL/GenBank/DDBJ whole genome shotgun (WGS) entry which is preliminary data.</text>
</comment>
<reference evidence="2 3" key="1">
    <citation type="submission" date="2017-12" db="EMBL/GenBank/DDBJ databases">
        <title>Comparative genomics of Botrytis spp.</title>
        <authorList>
            <person name="Valero-Jimenez C.A."/>
            <person name="Tapia P."/>
            <person name="Veloso J."/>
            <person name="Silva-Moreno E."/>
            <person name="Staats M."/>
            <person name="Valdes J.H."/>
            <person name="Van Kan J.A.L."/>
        </authorList>
    </citation>
    <scope>NUCLEOTIDE SEQUENCE [LARGE SCALE GENOMIC DNA]</scope>
    <source>
        <strain evidence="2 3">MUCL11595</strain>
    </source>
</reference>
<gene>
    <name evidence="2" type="ORF">BCON_0106g00240</name>
</gene>